<dbReference type="PANTHER" id="PTHR37888">
    <property type="entry name" value="DNA-BINDING BROMODOMAIN-CONTAINING PROTEIN"/>
    <property type="match status" value="1"/>
</dbReference>
<accession>A0A199VSF1</accession>
<protein>
    <submittedName>
        <fullName evidence="1">Uncharacterized protein</fullName>
    </submittedName>
</protein>
<reference evidence="1 2" key="1">
    <citation type="journal article" date="2016" name="DNA Res.">
        <title>The draft genome of MD-2 pineapple using hybrid error correction of long reads.</title>
        <authorList>
            <person name="Redwan R.M."/>
            <person name="Saidin A."/>
            <person name="Kumar S.V."/>
        </authorList>
    </citation>
    <scope>NUCLEOTIDE SEQUENCE [LARGE SCALE GENOMIC DNA]</scope>
    <source>
        <strain evidence="2">cv. MD2</strain>
        <tissue evidence="1">Leaf</tissue>
    </source>
</reference>
<dbReference type="STRING" id="4615.A0A199VSF1"/>
<dbReference type="PANTHER" id="PTHR37888:SF11">
    <property type="entry name" value="DNA-BINDING BROMODOMAIN-CONTAINING PROTEIN"/>
    <property type="match status" value="1"/>
</dbReference>
<dbReference type="AlphaFoldDB" id="A0A199VSF1"/>
<evidence type="ECO:0000313" key="2">
    <source>
        <dbReference type="Proteomes" id="UP000092600"/>
    </source>
</evidence>
<dbReference type="EMBL" id="LSRQ01000986">
    <property type="protein sequence ID" value="OAY79933.1"/>
    <property type="molecule type" value="Genomic_DNA"/>
</dbReference>
<sequence>MEVQAQSPFAHLLTPHSCHPRFRHLRRRFSDADADADLDPADAVPWLEELRVAEFRREVERYDLSIVYASSESLLASYFIFFSPVICTRR</sequence>
<name>A0A199VSF1_ANACO</name>
<comment type="caution">
    <text evidence="1">The sequence shown here is derived from an EMBL/GenBank/DDBJ whole genome shotgun (WGS) entry which is preliminary data.</text>
</comment>
<gene>
    <name evidence="1" type="ORF">ACMD2_22111</name>
</gene>
<dbReference type="Proteomes" id="UP000092600">
    <property type="component" value="Unassembled WGS sequence"/>
</dbReference>
<proteinExistence type="predicted"/>
<evidence type="ECO:0000313" key="1">
    <source>
        <dbReference type="EMBL" id="OAY79933.1"/>
    </source>
</evidence>
<organism evidence="1 2">
    <name type="scientific">Ananas comosus</name>
    <name type="common">Pineapple</name>
    <name type="synonym">Ananas ananas</name>
    <dbReference type="NCBI Taxonomy" id="4615"/>
    <lineage>
        <taxon>Eukaryota</taxon>
        <taxon>Viridiplantae</taxon>
        <taxon>Streptophyta</taxon>
        <taxon>Embryophyta</taxon>
        <taxon>Tracheophyta</taxon>
        <taxon>Spermatophyta</taxon>
        <taxon>Magnoliopsida</taxon>
        <taxon>Liliopsida</taxon>
        <taxon>Poales</taxon>
        <taxon>Bromeliaceae</taxon>
        <taxon>Bromelioideae</taxon>
        <taxon>Ananas</taxon>
    </lineage>
</organism>